<feature type="transmembrane region" description="Helical" evidence="1">
    <location>
        <begin position="12"/>
        <end position="30"/>
    </location>
</feature>
<evidence type="ECO:0000313" key="2">
    <source>
        <dbReference type="EMBL" id="MYR33088.1"/>
    </source>
</evidence>
<comment type="caution">
    <text evidence="2">The sequence shown here is derived from an EMBL/GenBank/DDBJ whole genome shotgun (WGS) entry which is preliminary data.</text>
</comment>
<sequence>MTAPVRRVYGASPWHLTLMVGVLAVVAYAGARLLGGGDPWGIAVWFVGAALLHDLVFVPAYTLTGRAIRWVGRRGNASLPDLVLVPSVASGLLLLVYLPSILGPSAAYVSKTGLTGSPFAARWLLVGAALFAASAVVGAVRYRRAGRRRGPA</sequence>
<dbReference type="EMBL" id="WWHY01000001">
    <property type="protein sequence ID" value="MYR33088.1"/>
    <property type="molecule type" value="Genomic_DNA"/>
</dbReference>
<keyword evidence="1" id="KW-1133">Transmembrane helix</keyword>
<protein>
    <submittedName>
        <fullName evidence="2">Uncharacterized protein</fullName>
    </submittedName>
</protein>
<keyword evidence="1" id="KW-0472">Membrane</keyword>
<feature type="transmembrane region" description="Helical" evidence="1">
    <location>
        <begin position="82"/>
        <end position="100"/>
    </location>
</feature>
<gene>
    <name evidence="2" type="ORF">GTW20_12655</name>
</gene>
<dbReference type="Proteomes" id="UP000467124">
    <property type="component" value="Unassembled WGS sequence"/>
</dbReference>
<evidence type="ECO:0000256" key="1">
    <source>
        <dbReference type="SAM" id="Phobius"/>
    </source>
</evidence>
<reference evidence="2 3" key="1">
    <citation type="journal article" date="2019" name="Nat. Commun.">
        <title>The antimicrobial potential of Streptomyces from insect microbiomes.</title>
        <authorList>
            <person name="Chevrette M.G."/>
            <person name="Carlson C.M."/>
            <person name="Ortega H.E."/>
            <person name="Thomas C."/>
            <person name="Ananiev G.E."/>
            <person name="Barns K.J."/>
            <person name="Book A.J."/>
            <person name="Cagnazzo J."/>
            <person name="Carlos C."/>
            <person name="Flanigan W."/>
            <person name="Grubbs K.J."/>
            <person name="Horn H.A."/>
            <person name="Hoffmann F.M."/>
            <person name="Klassen J.L."/>
            <person name="Knack J.J."/>
            <person name="Lewin G.R."/>
            <person name="McDonald B.R."/>
            <person name="Muller L."/>
            <person name="Melo W.G.P."/>
            <person name="Pinto-Tomas A.A."/>
            <person name="Schmitz A."/>
            <person name="Wendt-Pienkowski E."/>
            <person name="Wildman S."/>
            <person name="Zhao M."/>
            <person name="Zhang F."/>
            <person name="Bugni T.S."/>
            <person name="Andes D.R."/>
            <person name="Pupo M.T."/>
            <person name="Currie C.R."/>
        </authorList>
    </citation>
    <scope>NUCLEOTIDE SEQUENCE [LARGE SCALE GENOMIC DNA]</scope>
    <source>
        <strain evidence="2 3">SID5840</strain>
    </source>
</reference>
<feature type="transmembrane region" description="Helical" evidence="1">
    <location>
        <begin position="42"/>
        <end position="61"/>
    </location>
</feature>
<accession>A0A7K2ISZ1</accession>
<name>A0A7K2ISZ1_9ACTN</name>
<dbReference type="AlphaFoldDB" id="A0A7K2ISZ1"/>
<organism evidence="2 3">
    <name type="scientific">Nocardiopsis alba</name>
    <dbReference type="NCBI Taxonomy" id="53437"/>
    <lineage>
        <taxon>Bacteria</taxon>
        <taxon>Bacillati</taxon>
        <taxon>Actinomycetota</taxon>
        <taxon>Actinomycetes</taxon>
        <taxon>Streptosporangiales</taxon>
        <taxon>Nocardiopsidaceae</taxon>
        <taxon>Nocardiopsis</taxon>
    </lineage>
</organism>
<feature type="transmembrane region" description="Helical" evidence="1">
    <location>
        <begin position="120"/>
        <end position="140"/>
    </location>
</feature>
<keyword evidence="1" id="KW-0812">Transmembrane</keyword>
<proteinExistence type="predicted"/>
<evidence type="ECO:0000313" key="3">
    <source>
        <dbReference type="Proteomes" id="UP000467124"/>
    </source>
</evidence>